<reference evidence="1" key="1">
    <citation type="journal article" date="2017" name="Science">
        <title>Giant viruses with an expanded complement of translation system components.</title>
        <authorList>
            <person name="Schulz F."/>
            <person name="Yutin N."/>
            <person name="Ivanova N.N."/>
            <person name="Ortega D.R."/>
            <person name="Lee T.K."/>
            <person name="Vierheilig J."/>
            <person name="Daims H."/>
            <person name="Horn M."/>
            <person name="Wagner M."/>
            <person name="Jensen G.J."/>
            <person name="Kyrpides N.C."/>
            <person name="Koonin E.V."/>
            <person name="Woyke T."/>
        </authorList>
    </citation>
    <scope>NUCLEOTIDE SEQUENCE</scope>
    <source>
        <strain evidence="1">HKV1</strain>
    </source>
</reference>
<name>A0A1V0SGP1_9VIRU</name>
<gene>
    <name evidence="1" type="ORF">Hokovirus_3_169</name>
</gene>
<proteinExistence type="predicted"/>
<evidence type="ECO:0000313" key="1">
    <source>
        <dbReference type="EMBL" id="ARF10896.1"/>
    </source>
</evidence>
<protein>
    <submittedName>
        <fullName evidence="1">Uncharacterized protein</fullName>
    </submittedName>
</protein>
<accession>A0A1V0SGP1</accession>
<dbReference type="EMBL" id="KY684105">
    <property type="protein sequence ID" value="ARF10896.1"/>
    <property type="molecule type" value="Genomic_DNA"/>
</dbReference>
<organism evidence="1">
    <name type="scientific">Hokovirus HKV1</name>
    <dbReference type="NCBI Taxonomy" id="1977638"/>
    <lineage>
        <taxon>Viruses</taxon>
        <taxon>Varidnaviria</taxon>
        <taxon>Bamfordvirae</taxon>
        <taxon>Nucleocytoviricota</taxon>
        <taxon>Megaviricetes</taxon>
        <taxon>Imitervirales</taxon>
        <taxon>Mimiviridae</taxon>
        <taxon>Klosneuvirinae</taxon>
        <taxon>Hokovirus</taxon>
    </lineage>
</organism>
<sequence length="156" mass="18617">MNKINTKHIKDLTQINLEEITFRKDDNKILLLINNKPIFFCIEDLIITKITDNEIILKLQDSIAKKIMDIENLFIDYIEQNREQIGIKADVFKSFIKIMTQDDNEFYIIKINKIYEVYQDIINYESSVSIIFQLACIWNYDNSTGLYYKPLYVKKN</sequence>